<sequence length="207" mass="23530">MNQTLYIDCPCTSFPRSFARDYKETYLYPPPSTIYGFLLSLLGESDLTAHLGVKLAMGIIGDKPVISRILRKQRHHKFSKTHMGTYPPSKYSKPNFQELLTDVKVVIKLDSSQESAKIKLDERVAIAITSPEQITRFSGLSLGESWALINGIRPYREADGEINWLIKDCRGLISLPVWINRQNQRGTFQRFSSGEFSPNCWVEIKAS</sequence>
<dbReference type="GO" id="GO:0043571">
    <property type="term" value="P:maintenance of CRISPR repeat elements"/>
    <property type="evidence" value="ECO:0007669"/>
    <property type="project" value="InterPro"/>
</dbReference>
<dbReference type="InterPro" id="IPR021124">
    <property type="entry name" value="CRISPR-assoc_prot_Cas5"/>
</dbReference>
<keyword evidence="1" id="KW-0051">Antiviral defense</keyword>
<dbReference type="Proteomes" id="UP000320055">
    <property type="component" value="Unassembled WGS sequence"/>
</dbReference>
<dbReference type="RefSeq" id="WP_144873085.1">
    <property type="nucleotide sequence ID" value="NZ_LR214010.1"/>
</dbReference>
<dbReference type="EMBL" id="CAACVJ010000187">
    <property type="protein sequence ID" value="VEP14467.1"/>
    <property type="molecule type" value="Genomic_DNA"/>
</dbReference>
<dbReference type="Pfam" id="PF09704">
    <property type="entry name" value="Cas_Cas5d"/>
    <property type="match status" value="1"/>
</dbReference>
<gene>
    <name evidence="2" type="ORF">H1P_2670004</name>
</gene>
<protein>
    <submittedName>
        <fullName evidence="2">CRISPR-associated protein Cas5</fullName>
    </submittedName>
</protein>
<dbReference type="InterPro" id="IPR013422">
    <property type="entry name" value="CRISPR-assoc_prot_Cas5_N"/>
</dbReference>
<dbReference type="GO" id="GO:0051607">
    <property type="term" value="P:defense response to virus"/>
    <property type="evidence" value="ECO:0007669"/>
    <property type="project" value="UniProtKB-KW"/>
</dbReference>
<proteinExistence type="predicted"/>
<evidence type="ECO:0000256" key="1">
    <source>
        <dbReference type="ARBA" id="ARBA00023118"/>
    </source>
</evidence>
<keyword evidence="3" id="KW-1185">Reference proteome</keyword>
<reference evidence="2 3" key="1">
    <citation type="submission" date="2019-01" db="EMBL/GenBank/DDBJ databases">
        <authorList>
            <person name="Brito A."/>
        </authorList>
    </citation>
    <scope>NUCLEOTIDE SEQUENCE [LARGE SCALE GENOMIC DNA]</scope>
    <source>
        <strain evidence="2">1</strain>
    </source>
</reference>
<organism evidence="2 3">
    <name type="scientific">Hyella patelloides LEGE 07179</name>
    <dbReference type="NCBI Taxonomy" id="945734"/>
    <lineage>
        <taxon>Bacteria</taxon>
        <taxon>Bacillati</taxon>
        <taxon>Cyanobacteriota</taxon>
        <taxon>Cyanophyceae</taxon>
        <taxon>Pleurocapsales</taxon>
        <taxon>Hyellaceae</taxon>
        <taxon>Hyella</taxon>
    </lineage>
</organism>
<dbReference type="NCBIfam" id="TIGR02593">
    <property type="entry name" value="CRISPR_cas5"/>
    <property type="match status" value="1"/>
</dbReference>
<evidence type="ECO:0000313" key="3">
    <source>
        <dbReference type="Proteomes" id="UP000320055"/>
    </source>
</evidence>
<dbReference type="AlphaFoldDB" id="A0A563VSV4"/>
<accession>A0A563VSV4</accession>
<dbReference type="OrthoDB" id="344955at2"/>
<name>A0A563VSV4_9CYAN</name>
<evidence type="ECO:0000313" key="2">
    <source>
        <dbReference type="EMBL" id="VEP14467.1"/>
    </source>
</evidence>